<gene>
    <name evidence="4" type="ORF">FPAR1323_LOCUS4646</name>
</gene>
<feature type="repeat" description="ANK" evidence="2">
    <location>
        <begin position="59"/>
        <end position="91"/>
    </location>
</feature>
<name>A0A7S2FJQ1_9STRA</name>
<dbReference type="AlphaFoldDB" id="A0A7S2FJQ1"/>
<dbReference type="GO" id="GO:0000062">
    <property type="term" value="F:fatty-acyl-CoA binding"/>
    <property type="evidence" value="ECO:0007669"/>
    <property type="project" value="TreeGrafter"/>
</dbReference>
<organism evidence="4">
    <name type="scientific">Florenciella parvula</name>
    <dbReference type="NCBI Taxonomy" id="236787"/>
    <lineage>
        <taxon>Eukaryota</taxon>
        <taxon>Sar</taxon>
        <taxon>Stramenopiles</taxon>
        <taxon>Ochrophyta</taxon>
        <taxon>Dictyochophyceae</taxon>
        <taxon>Florenciellales</taxon>
        <taxon>Florenciella</taxon>
    </lineage>
</organism>
<evidence type="ECO:0000256" key="3">
    <source>
        <dbReference type="SAM" id="MobiDB-lite"/>
    </source>
</evidence>
<dbReference type="Gene3D" id="1.25.40.20">
    <property type="entry name" value="Ankyrin repeat-containing domain"/>
    <property type="match status" value="1"/>
</dbReference>
<evidence type="ECO:0000256" key="2">
    <source>
        <dbReference type="PROSITE-ProRule" id="PRU00023"/>
    </source>
</evidence>
<proteinExistence type="predicted"/>
<sequence length="210" mass="22784">MGCSGSKGDSPVSTAKGDGGEGGGEDAWKAIHSMCRWAKIDELKDQLNAETIELEDPGNGNRLVHIAAQNGHQEILDLLVERKCDVNAQNKKGQTALHMAVEYDYYWIARTLMENGASGQITNADGHKAENGIEGQKKGLNATAAFTSAQTKKEIDSALDLILKQLEDNPESAADIDKAEIVQAFMKNKKDTTKWTPEIDAKCKLVISKV</sequence>
<feature type="repeat" description="ANK" evidence="2">
    <location>
        <begin position="92"/>
        <end position="124"/>
    </location>
</feature>
<dbReference type="Pfam" id="PF12796">
    <property type="entry name" value="Ank_2"/>
    <property type="match status" value="1"/>
</dbReference>
<dbReference type="InterPro" id="IPR002110">
    <property type="entry name" value="Ankyrin_rpt"/>
</dbReference>
<dbReference type="PANTHER" id="PTHR24119">
    <property type="entry name" value="ACYL-COA-BINDING DOMAIN-CONTAINING PROTEIN 6"/>
    <property type="match status" value="1"/>
</dbReference>
<reference evidence="4" key="1">
    <citation type="submission" date="2021-01" db="EMBL/GenBank/DDBJ databases">
        <authorList>
            <person name="Corre E."/>
            <person name="Pelletier E."/>
            <person name="Niang G."/>
            <person name="Scheremetjew M."/>
            <person name="Finn R."/>
            <person name="Kale V."/>
            <person name="Holt S."/>
            <person name="Cochrane G."/>
            <person name="Meng A."/>
            <person name="Brown T."/>
            <person name="Cohen L."/>
        </authorList>
    </citation>
    <scope>NUCLEOTIDE SEQUENCE</scope>
    <source>
        <strain evidence="4">RCC1693</strain>
    </source>
</reference>
<keyword evidence="1" id="KW-0446">Lipid-binding</keyword>
<dbReference type="SMART" id="SM00248">
    <property type="entry name" value="ANK"/>
    <property type="match status" value="2"/>
</dbReference>
<evidence type="ECO:0000313" key="4">
    <source>
        <dbReference type="EMBL" id="CAD9399793.1"/>
    </source>
</evidence>
<dbReference type="InterPro" id="IPR036770">
    <property type="entry name" value="Ankyrin_rpt-contain_sf"/>
</dbReference>
<keyword evidence="2" id="KW-0040">ANK repeat</keyword>
<protein>
    <submittedName>
        <fullName evidence="4">Uncharacterized protein</fullName>
    </submittedName>
</protein>
<evidence type="ECO:0000256" key="1">
    <source>
        <dbReference type="ARBA" id="ARBA00023121"/>
    </source>
</evidence>
<feature type="region of interest" description="Disordered" evidence="3">
    <location>
        <begin position="1"/>
        <end position="25"/>
    </location>
</feature>
<dbReference type="EMBL" id="HBGT01008540">
    <property type="protein sequence ID" value="CAD9399793.1"/>
    <property type="molecule type" value="Transcribed_RNA"/>
</dbReference>
<dbReference type="PROSITE" id="PS50088">
    <property type="entry name" value="ANK_REPEAT"/>
    <property type="match status" value="2"/>
</dbReference>
<dbReference type="PROSITE" id="PS50297">
    <property type="entry name" value="ANK_REP_REGION"/>
    <property type="match status" value="2"/>
</dbReference>
<accession>A0A7S2FJQ1</accession>
<dbReference type="SUPFAM" id="SSF48403">
    <property type="entry name" value="Ankyrin repeat"/>
    <property type="match status" value="1"/>
</dbReference>
<dbReference type="PANTHER" id="PTHR24119:SF0">
    <property type="entry name" value="ACYL-COA-BINDING DOMAIN-CONTAINING PROTEIN 6"/>
    <property type="match status" value="1"/>
</dbReference>